<dbReference type="EMBL" id="MHRX01000018">
    <property type="protein sequence ID" value="OHA34065.1"/>
    <property type="molecule type" value="Genomic_DNA"/>
</dbReference>
<feature type="compositionally biased region" description="Low complexity" evidence="1">
    <location>
        <begin position="74"/>
        <end position="89"/>
    </location>
</feature>
<name>A0A1G2ND77_9BACT</name>
<feature type="region of interest" description="Disordered" evidence="1">
    <location>
        <begin position="73"/>
        <end position="96"/>
    </location>
</feature>
<dbReference type="Proteomes" id="UP000176221">
    <property type="component" value="Unassembled WGS sequence"/>
</dbReference>
<gene>
    <name evidence="2" type="ORF">A2928_02675</name>
</gene>
<protein>
    <submittedName>
        <fullName evidence="2">Uncharacterized protein</fullName>
    </submittedName>
</protein>
<reference evidence="2 3" key="1">
    <citation type="journal article" date="2016" name="Nat. Commun.">
        <title>Thousands of microbial genomes shed light on interconnected biogeochemical processes in an aquifer system.</title>
        <authorList>
            <person name="Anantharaman K."/>
            <person name="Brown C.T."/>
            <person name="Hug L.A."/>
            <person name="Sharon I."/>
            <person name="Castelle C.J."/>
            <person name="Probst A.J."/>
            <person name="Thomas B.C."/>
            <person name="Singh A."/>
            <person name="Wilkins M.J."/>
            <person name="Karaoz U."/>
            <person name="Brodie E.L."/>
            <person name="Williams K.H."/>
            <person name="Hubbard S.S."/>
            <person name="Banfield J.F."/>
        </authorList>
    </citation>
    <scope>NUCLEOTIDE SEQUENCE [LARGE SCALE GENOMIC DNA]</scope>
</reference>
<proteinExistence type="predicted"/>
<organism evidence="2 3">
    <name type="scientific">Candidatus Taylorbacteria bacterium RIFCSPLOWO2_01_FULL_45_15b</name>
    <dbReference type="NCBI Taxonomy" id="1802319"/>
    <lineage>
        <taxon>Bacteria</taxon>
        <taxon>Candidatus Tayloriibacteriota</taxon>
    </lineage>
</organism>
<comment type="caution">
    <text evidence="2">The sequence shown here is derived from an EMBL/GenBank/DDBJ whole genome shotgun (WGS) entry which is preliminary data.</text>
</comment>
<evidence type="ECO:0000313" key="3">
    <source>
        <dbReference type="Proteomes" id="UP000176221"/>
    </source>
</evidence>
<evidence type="ECO:0000256" key="1">
    <source>
        <dbReference type="SAM" id="MobiDB-lite"/>
    </source>
</evidence>
<sequence length="96" mass="10795">MAIFVRKTKRIFELNSIMLESRRSFEARNKDILTEGGYSYRLLLGKPSRDLCRKTYDSSSSESPCSSFIFGNTDDASSSSEISDSVVDSPQMFTDS</sequence>
<evidence type="ECO:0000313" key="2">
    <source>
        <dbReference type="EMBL" id="OHA34065.1"/>
    </source>
</evidence>
<dbReference type="AlphaFoldDB" id="A0A1G2ND77"/>
<accession>A0A1G2ND77</accession>